<protein>
    <submittedName>
        <fullName evidence="1">Uncharacterized protein</fullName>
    </submittedName>
</protein>
<accession>A0AAN8P1I6</accession>
<evidence type="ECO:0000313" key="1">
    <source>
        <dbReference type="EMBL" id="KAK6626278.1"/>
    </source>
</evidence>
<evidence type="ECO:0000313" key="2">
    <source>
        <dbReference type="Proteomes" id="UP001372834"/>
    </source>
</evidence>
<sequence length="137" mass="15111">MFSANFGDWSSGGEYPETGHTKLLDLLLGHDPITLGVHHLNSLHLPGISTRLPGLNASRSEAIKRLDPVGAVRKEPTEAVDLVPASASRFFQSFFLWATGKAKVECKTFGDAGNRMECQSEAKRKNDMMPFHRTNRS</sequence>
<proteinExistence type="predicted"/>
<reference evidence="1 2" key="1">
    <citation type="submission" date="2023-10" db="EMBL/GenBank/DDBJ databases">
        <title>Genomes of two closely related lineages of the louse Polyplax serrata with different host specificities.</title>
        <authorList>
            <person name="Martinu J."/>
            <person name="Tarabai H."/>
            <person name="Stefka J."/>
            <person name="Hypsa V."/>
        </authorList>
    </citation>
    <scope>NUCLEOTIDE SEQUENCE [LARGE SCALE GENOMIC DNA]</scope>
    <source>
        <strain evidence="1">HR10_N</strain>
    </source>
</reference>
<dbReference type="EMBL" id="JAWJWE010000037">
    <property type="protein sequence ID" value="KAK6626278.1"/>
    <property type="molecule type" value="Genomic_DNA"/>
</dbReference>
<gene>
    <name evidence="1" type="ORF">RUM43_006585</name>
</gene>
<dbReference type="Proteomes" id="UP001372834">
    <property type="component" value="Unassembled WGS sequence"/>
</dbReference>
<comment type="caution">
    <text evidence="1">The sequence shown here is derived from an EMBL/GenBank/DDBJ whole genome shotgun (WGS) entry which is preliminary data.</text>
</comment>
<organism evidence="1 2">
    <name type="scientific">Polyplax serrata</name>
    <name type="common">Common mouse louse</name>
    <dbReference type="NCBI Taxonomy" id="468196"/>
    <lineage>
        <taxon>Eukaryota</taxon>
        <taxon>Metazoa</taxon>
        <taxon>Ecdysozoa</taxon>
        <taxon>Arthropoda</taxon>
        <taxon>Hexapoda</taxon>
        <taxon>Insecta</taxon>
        <taxon>Pterygota</taxon>
        <taxon>Neoptera</taxon>
        <taxon>Paraneoptera</taxon>
        <taxon>Psocodea</taxon>
        <taxon>Troctomorpha</taxon>
        <taxon>Phthiraptera</taxon>
        <taxon>Anoplura</taxon>
        <taxon>Polyplacidae</taxon>
        <taxon>Polyplax</taxon>
    </lineage>
</organism>
<dbReference type="AlphaFoldDB" id="A0AAN8P1I6"/>
<name>A0AAN8P1I6_POLSC</name>